<dbReference type="Proteomes" id="UP000636579">
    <property type="component" value="Unassembled WGS sequence"/>
</dbReference>
<keyword evidence="6" id="KW-1185">Reference proteome</keyword>
<proteinExistence type="inferred from homology"/>
<dbReference type="PANTHER" id="PTHR13799">
    <property type="entry name" value="NGG1 INTERACTING FACTOR 3"/>
    <property type="match status" value="1"/>
</dbReference>
<dbReference type="SUPFAM" id="SSF102705">
    <property type="entry name" value="NIF3 (NGG1p interacting factor 3)-like"/>
    <property type="match status" value="1"/>
</dbReference>
<evidence type="ECO:0000256" key="2">
    <source>
        <dbReference type="ARBA" id="ARBA00011643"/>
    </source>
</evidence>
<evidence type="ECO:0000256" key="1">
    <source>
        <dbReference type="ARBA" id="ARBA00006964"/>
    </source>
</evidence>
<comment type="caution">
    <text evidence="5">The sequence shown here is derived from an EMBL/GenBank/DDBJ whole genome shotgun (WGS) entry which is preliminary data.</text>
</comment>
<protein>
    <recommendedName>
        <fullName evidence="3">GTP cyclohydrolase 1 type 2 homolog</fullName>
    </recommendedName>
</protein>
<dbReference type="Gene3D" id="3.40.1390.30">
    <property type="entry name" value="NIF3 (NGG1p interacting factor 3)-like"/>
    <property type="match status" value="2"/>
</dbReference>
<reference evidence="5 6" key="1">
    <citation type="submission" date="2020-10" db="EMBL/GenBank/DDBJ databases">
        <title>Sequencing the genomes of 1000 actinobacteria strains.</title>
        <authorList>
            <person name="Klenk H.-P."/>
        </authorList>
    </citation>
    <scope>NUCLEOTIDE SEQUENCE [LARGE SCALE GENOMIC DNA]</scope>
    <source>
        <strain evidence="5 6">DSM 15474</strain>
    </source>
</reference>
<dbReference type="InterPro" id="IPR036069">
    <property type="entry name" value="DUF34/NIF3_sf"/>
</dbReference>
<sequence length="295" mass="30806">MSSSPVPRPVQSSTGGPAPLLEEVLSIAEELWPQALAESWDAVGLVTGRRDRSVRRIHFAVDPVQAVVTEACTSGADLLITHHPLLLRGVHSVEAGHFKGGLVHDLIEAGCALLSAHTNSDSAMGGVNDVLAGLLGVQDTEPLRPAEAGLAAEGLGRIGTLAAPVTLSDFASTVFSVLPSVAGGVRVAGDRDALVQRVALCGGAGDSLLDAAVRAQADVFLTADLRHHPASEAREAAAQQRPYLIDVSHFASEWLWLPAAAEALDRALNDRGYDVEVVVSGINTDPWDFVLTPGH</sequence>
<keyword evidence="4" id="KW-0479">Metal-binding</keyword>
<comment type="similarity">
    <text evidence="1">Belongs to the GTP cyclohydrolase I type 2/NIF3 family.</text>
</comment>
<comment type="subunit">
    <text evidence="2">Homohexamer.</text>
</comment>
<evidence type="ECO:0000256" key="4">
    <source>
        <dbReference type="ARBA" id="ARBA00022723"/>
    </source>
</evidence>
<dbReference type="Pfam" id="PF01784">
    <property type="entry name" value="DUF34_NIF3"/>
    <property type="match status" value="1"/>
</dbReference>
<organism evidence="5 6">
    <name type="scientific">Nesterenkonia halotolerans</name>
    <dbReference type="NCBI Taxonomy" id="225325"/>
    <lineage>
        <taxon>Bacteria</taxon>
        <taxon>Bacillati</taxon>
        <taxon>Actinomycetota</taxon>
        <taxon>Actinomycetes</taxon>
        <taxon>Micrococcales</taxon>
        <taxon>Micrococcaceae</taxon>
        <taxon>Nesterenkonia</taxon>
    </lineage>
</organism>
<dbReference type="PANTHER" id="PTHR13799:SF14">
    <property type="entry name" value="GTP CYCLOHYDROLASE 1 TYPE 2 HOMOLOG"/>
    <property type="match status" value="1"/>
</dbReference>
<accession>A0ABR9J3G1</accession>
<gene>
    <name evidence="5" type="ORF">H4W26_000259</name>
</gene>
<evidence type="ECO:0000256" key="3">
    <source>
        <dbReference type="ARBA" id="ARBA00022112"/>
    </source>
</evidence>
<dbReference type="InterPro" id="IPR002678">
    <property type="entry name" value="DUF34/NIF3"/>
</dbReference>
<dbReference type="EMBL" id="JADBEE010000001">
    <property type="protein sequence ID" value="MBE1513504.1"/>
    <property type="molecule type" value="Genomic_DNA"/>
</dbReference>
<dbReference type="NCBIfam" id="TIGR00486">
    <property type="entry name" value="YbgI_SA1388"/>
    <property type="match status" value="1"/>
</dbReference>
<dbReference type="RefSeq" id="WP_192590384.1">
    <property type="nucleotide sequence ID" value="NZ_JADBEE010000001.1"/>
</dbReference>
<name>A0ABR9J3G1_9MICC</name>
<evidence type="ECO:0000313" key="6">
    <source>
        <dbReference type="Proteomes" id="UP000636579"/>
    </source>
</evidence>
<evidence type="ECO:0000313" key="5">
    <source>
        <dbReference type="EMBL" id="MBE1513504.1"/>
    </source>
</evidence>